<evidence type="ECO:0000313" key="2">
    <source>
        <dbReference type="EMBL" id="RVW32399.1"/>
    </source>
</evidence>
<evidence type="ECO:0000313" key="3">
    <source>
        <dbReference type="EMBL" id="RVW84764.1"/>
    </source>
</evidence>
<organism evidence="3 4">
    <name type="scientific">Vitis vinifera</name>
    <name type="common">Grape</name>
    <dbReference type="NCBI Taxonomy" id="29760"/>
    <lineage>
        <taxon>Eukaryota</taxon>
        <taxon>Viridiplantae</taxon>
        <taxon>Streptophyta</taxon>
        <taxon>Embryophyta</taxon>
        <taxon>Tracheophyta</taxon>
        <taxon>Spermatophyta</taxon>
        <taxon>Magnoliopsida</taxon>
        <taxon>eudicotyledons</taxon>
        <taxon>Gunneridae</taxon>
        <taxon>Pentapetalae</taxon>
        <taxon>rosids</taxon>
        <taxon>Vitales</taxon>
        <taxon>Vitaceae</taxon>
        <taxon>Viteae</taxon>
        <taxon>Vitis</taxon>
    </lineage>
</organism>
<dbReference type="Proteomes" id="UP000288805">
    <property type="component" value="Unassembled WGS sequence"/>
</dbReference>
<evidence type="ECO:0000256" key="1">
    <source>
        <dbReference type="SAM" id="MobiDB-lite"/>
    </source>
</evidence>
<evidence type="ECO:0000313" key="4">
    <source>
        <dbReference type="Proteomes" id="UP000288805"/>
    </source>
</evidence>
<dbReference type="EMBL" id="QGNW01000212">
    <property type="protein sequence ID" value="RVW84764.1"/>
    <property type="molecule type" value="Genomic_DNA"/>
</dbReference>
<proteinExistence type="predicted"/>
<reference evidence="3 4" key="1">
    <citation type="journal article" date="2018" name="PLoS Genet.">
        <title>Population sequencing reveals clonal diversity and ancestral inbreeding in the grapevine cultivar Chardonnay.</title>
        <authorList>
            <person name="Roach M.J."/>
            <person name="Johnson D.L."/>
            <person name="Bohlmann J."/>
            <person name="van Vuuren H.J."/>
            <person name="Jones S.J."/>
            <person name="Pretorius I.S."/>
            <person name="Schmidt S.A."/>
            <person name="Borneman A.R."/>
        </authorList>
    </citation>
    <scope>NUCLEOTIDE SEQUENCE [LARGE SCALE GENOMIC DNA]</scope>
    <source>
        <strain evidence="4">cv. Chardonnay</strain>
        <strain evidence="3">I10V1</strain>
        <tissue evidence="3">Leaf</tissue>
    </source>
</reference>
<accession>A0A438HJZ4</accession>
<feature type="region of interest" description="Disordered" evidence="1">
    <location>
        <begin position="26"/>
        <end position="46"/>
    </location>
</feature>
<dbReference type="AlphaFoldDB" id="A0A438HJZ4"/>
<dbReference type="EMBL" id="QGNW01001719">
    <property type="protein sequence ID" value="RVW32399.1"/>
    <property type="molecule type" value="Genomic_DNA"/>
</dbReference>
<name>A0A438HJZ4_VITVI</name>
<sequence length="77" mass="8321">MMVPQAVELVGVKAMLHKKDIDFRPKSKTPRKISLSSSSDDGDDGDSKGVVALVGVVEELVALVRVLEEMVVVMLVK</sequence>
<protein>
    <submittedName>
        <fullName evidence="3">Uncharacterized protein</fullName>
    </submittedName>
</protein>
<gene>
    <name evidence="3" type="ORF">CK203_046698</name>
    <name evidence="2" type="ORF">CK203_117097</name>
</gene>
<comment type="caution">
    <text evidence="3">The sequence shown here is derived from an EMBL/GenBank/DDBJ whole genome shotgun (WGS) entry which is preliminary data.</text>
</comment>